<dbReference type="InterPro" id="IPR052168">
    <property type="entry name" value="Cytochrome_b561_oxidase"/>
</dbReference>
<evidence type="ECO:0000259" key="13">
    <source>
        <dbReference type="Pfam" id="PF01292"/>
    </source>
</evidence>
<keyword evidence="3" id="KW-1003">Cell membrane</keyword>
<evidence type="ECO:0000313" key="14">
    <source>
        <dbReference type="EMBL" id="KKN62930.1"/>
    </source>
</evidence>
<evidence type="ECO:0000256" key="11">
    <source>
        <dbReference type="ARBA" id="ARBA00037975"/>
    </source>
</evidence>
<evidence type="ECO:0000256" key="5">
    <source>
        <dbReference type="ARBA" id="ARBA00022692"/>
    </source>
</evidence>
<dbReference type="SUPFAM" id="SSF81342">
    <property type="entry name" value="Transmembrane di-heme cytochromes"/>
    <property type="match status" value="1"/>
</dbReference>
<evidence type="ECO:0000256" key="3">
    <source>
        <dbReference type="ARBA" id="ARBA00022475"/>
    </source>
</evidence>
<keyword evidence="2" id="KW-0813">Transport</keyword>
<name>A0A0F9S2C7_9ZZZZ</name>
<dbReference type="GO" id="GO:0020037">
    <property type="term" value="F:heme binding"/>
    <property type="evidence" value="ECO:0007669"/>
    <property type="project" value="TreeGrafter"/>
</dbReference>
<evidence type="ECO:0000256" key="4">
    <source>
        <dbReference type="ARBA" id="ARBA00022617"/>
    </source>
</evidence>
<dbReference type="EMBL" id="LAZR01000607">
    <property type="protein sequence ID" value="KKN62930.1"/>
    <property type="molecule type" value="Genomic_DNA"/>
</dbReference>
<reference evidence="14" key="1">
    <citation type="journal article" date="2015" name="Nature">
        <title>Complex archaea that bridge the gap between prokaryotes and eukaryotes.</title>
        <authorList>
            <person name="Spang A."/>
            <person name="Saw J.H."/>
            <person name="Jorgensen S.L."/>
            <person name="Zaremba-Niedzwiedzka K."/>
            <person name="Martijn J."/>
            <person name="Lind A.E."/>
            <person name="van Eijk R."/>
            <person name="Schleper C."/>
            <person name="Guy L."/>
            <person name="Ettema T.J."/>
        </authorList>
    </citation>
    <scope>NUCLEOTIDE SEQUENCE</scope>
</reference>
<keyword evidence="5 12" id="KW-0812">Transmembrane</keyword>
<evidence type="ECO:0000256" key="8">
    <source>
        <dbReference type="ARBA" id="ARBA00022989"/>
    </source>
</evidence>
<evidence type="ECO:0000256" key="12">
    <source>
        <dbReference type="SAM" id="Phobius"/>
    </source>
</evidence>
<dbReference type="Pfam" id="PF01292">
    <property type="entry name" value="Ni_hydr_CYTB"/>
    <property type="match status" value="1"/>
</dbReference>
<organism evidence="14">
    <name type="scientific">marine sediment metagenome</name>
    <dbReference type="NCBI Taxonomy" id="412755"/>
    <lineage>
        <taxon>unclassified sequences</taxon>
        <taxon>metagenomes</taxon>
        <taxon>ecological metagenomes</taxon>
    </lineage>
</organism>
<feature type="transmembrane region" description="Helical" evidence="12">
    <location>
        <begin position="64"/>
        <end position="83"/>
    </location>
</feature>
<evidence type="ECO:0000256" key="2">
    <source>
        <dbReference type="ARBA" id="ARBA00022448"/>
    </source>
</evidence>
<dbReference type="InterPro" id="IPR016174">
    <property type="entry name" value="Di-haem_cyt_TM"/>
</dbReference>
<dbReference type="GO" id="GO:0046872">
    <property type="term" value="F:metal ion binding"/>
    <property type="evidence" value="ECO:0007669"/>
    <property type="project" value="UniProtKB-KW"/>
</dbReference>
<comment type="subcellular location">
    <subcellularLocation>
        <location evidence="1">Cell membrane</location>
        <topology evidence="1">Multi-pass membrane protein</topology>
    </subcellularLocation>
</comment>
<dbReference type="GO" id="GO:0005886">
    <property type="term" value="C:plasma membrane"/>
    <property type="evidence" value="ECO:0007669"/>
    <property type="project" value="UniProtKB-SubCell"/>
</dbReference>
<evidence type="ECO:0000256" key="1">
    <source>
        <dbReference type="ARBA" id="ARBA00004651"/>
    </source>
</evidence>
<keyword evidence="6" id="KW-0479">Metal-binding</keyword>
<keyword evidence="10 12" id="KW-0472">Membrane</keyword>
<evidence type="ECO:0000256" key="10">
    <source>
        <dbReference type="ARBA" id="ARBA00023136"/>
    </source>
</evidence>
<dbReference type="PANTHER" id="PTHR30529">
    <property type="entry name" value="CYTOCHROME B561"/>
    <property type="match status" value="1"/>
</dbReference>
<comment type="caution">
    <text evidence="14">The sequence shown here is derived from an EMBL/GenBank/DDBJ whole genome shotgun (WGS) entry which is preliminary data.</text>
</comment>
<keyword evidence="8 12" id="KW-1133">Transmembrane helix</keyword>
<feature type="domain" description="Cytochrome b561 bacterial/Ni-hydrogenase" evidence="13">
    <location>
        <begin position="19"/>
        <end position="187"/>
    </location>
</feature>
<comment type="similarity">
    <text evidence="11">Belongs to the cytochrome b561 family.</text>
</comment>
<sequence>MNSCHLKSTYMLKNSKTSYGWVSIVIHWLMAVGIIFMFGLGLYMVELTYYDAWYKGSLDLHKSLGVLLIGFLIFRLFWRAATIQPTALAAPKWQQIAAHGMHHLLYLGMILVLISGYLISTADGHAIVVFEGVNLPALPWHIANQEDIAGEIHNFLAWTLIILSTFHALAALKHHFINKDRTLIRMLKTDNSN</sequence>
<dbReference type="AlphaFoldDB" id="A0A0F9S2C7"/>
<feature type="transmembrane region" description="Helical" evidence="12">
    <location>
        <begin position="21"/>
        <end position="44"/>
    </location>
</feature>
<dbReference type="GO" id="GO:0009055">
    <property type="term" value="F:electron transfer activity"/>
    <property type="evidence" value="ECO:0007669"/>
    <property type="project" value="InterPro"/>
</dbReference>
<keyword evidence="9" id="KW-0408">Iron</keyword>
<protein>
    <recommendedName>
        <fullName evidence="13">Cytochrome b561 bacterial/Ni-hydrogenase domain-containing protein</fullName>
    </recommendedName>
</protein>
<dbReference type="GO" id="GO:0022904">
    <property type="term" value="P:respiratory electron transport chain"/>
    <property type="evidence" value="ECO:0007669"/>
    <property type="project" value="InterPro"/>
</dbReference>
<dbReference type="InterPro" id="IPR011577">
    <property type="entry name" value="Cyt_b561_bac/Ni-Hgenase"/>
</dbReference>
<gene>
    <name evidence="14" type="ORF">LCGC14_0507010</name>
</gene>
<keyword evidence="7" id="KW-0249">Electron transport</keyword>
<accession>A0A0F9S2C7</accession>
<evidence type="ECO:0000256" key="9">
    <source>
        <dbReference type="ARBA" id="ARBA00023004"/>
    </source>
</evidence>
<feature type="transmembrane region" description="Helical" evidence="12">
    <location>
        <begin position="104"/>
        <end position="130"/>
    </location>
</feature>
<keyword evidence="4" id="KW-0349">Heme</keyword>
<evidence type="ECO:0000256" key="7">
    <source>
        <dbReference type="ARBA" id="ARBA00022982"/>
    </source>
</evidence>
<evidence type="ECO:0000256" key="6">
    <source>
        <dbReference type="ARBA" id="ARBA00022723"/>
    </source>
</evidence>
<dbReference type="PANTHER" id="PTHR30529:SF1">
    <property type="entry name" value="CYTOCHROME B561 HOMOLOG 2"/>
    <property type="match status" value="1"/>
</dbReference>
<feature type="transmembrane region" description="Helical" evidence="12">
    <location>
        <begin position="155"/>
        <end position="172"/>
    </location>
</feature>
<proteinExistence type="inferred from homology"/>
<dbReference type="Gene3D" id="1.20.950.20">
    <property type="entry name" value="Transmembrane di-heme cytochromes, Chain C"/>
    <property type="match status" value="1"/>
</dbReference>